<evidence type="ECO:0000313" key="1">
    <source>
        <dbReference type="EMBL" id="SMO75283.1"/>
    </source>
</evidence>
<gene>
    <name evidence="1" type="ORF">SAMN06265348_106190</name>
</gene>
<name>A0A521DU66_9SPHI</name>
<protein>
    <submittedName>
        <fullName evidence="1">Uncharacterized protein</fullName>
    </submittedName>
</protein>
<accession>A0A521DU66</accession>
<dbReference type="AlphaFoldDB" id="A0A521DU66"/>
<dbReference type="OrthoDB" id="771860at2"/>
<proteinExistence type="predicted"/>
<organism evidence="1 2">
    <name type="scientific">Pedobacter westerhofensis</name>
    <dbReference type="NCBI Taxonomy" id="425512"/>
    <lineage>
        <taxon>Bacteria</taxon>
        <taxon>Pseudomonadati</taxon>
        <taxon>Bacteroidota</taxon>
        <taxon>Sphingobacteriia</taxon>
        <taxon>Sphingobacteriales</taxon>
        <taxon>Sphingobacteriaceae</taxon>
        <taxon>Pedobacter</taxon>
    </lineage>
</organism>
<reference evidence="1 2" key="1">
    <citation type="submission" date="2017-05" db="EMBL/GenBank/DDBJ databases">
        <authorList>
            <person name="Varghese N."/>
            <person name="Submissions S."/>
        </authorList>
    </citation>
    <scope>NUCLEOTIDE SEQUENCE [LARGE SCALE GENOMIC DNA]</scope>
    <source>
        <strain evidence="1 2">DSM 19036</strain>
    </source>
</reference>
<dbReference type="RefSeq" id="WP_142528654.1">
    <property type="nucleotide sequence ID" value="NZ_CBCSJO010000006.1"/>
</dbReference>
<dbReference type="Proteomes" id="UP000320300">
    <property type="component" value="Unassembled WGS sequence"/>
</dbReference>
<keyword evidence="2" id="KW-1185">Reference proteome</keyword>
<dbReference type="EMBL" id="FXTN01000006">
    <property type="protein sequence ID" value="SMO75283.1"/>
    <property type="molecule type" value="Genomic_DNA"/>
</dbReference>
<evidence type="ECO:0000313" key="2">
    <source>
        <dbReference type="Proteomes" id="UP000320300"/>
    </source>
</evidence>
<sequence length="87" mass="10220">METTDLIIINEYGDIFCKSLTTLDYIFFTDDSDGIIMFYLNDLQRKPPQAYGAEDILVQTILNNKWTWASDDMKYNMQCILEEPNYS</sequence>